<evidence type="ECO:0000259" key="1">
    <source>
        <dbReference type="PROSITE" id="PS50011"/>
    </source>
</evidence>
<proteinExistence type="predicted"/>
<dbReference type="AlphaFoldDB" id="A0A4S8NSL8"/>
<dbReference type="GO" id="GO:0005524">
    <property type="term" value="F:ATP binding"/>
    <property type="evidence" value="ECO:0007669"/>
    <property type="project" value="InterPro"/>
</dbReference>
<keyword evidence="2" id="KW-0418">Kinase</keyword>
<dbReference type="Gene3D" id="1.10.510.10">
    <property type="entry name" value="Transferase(Phosphotransferase) domain 1"/>
    <property type="match status" value="1"/>
</dbReference>
<dbReference type="PROSITE" id="PS50011">
    <property type="entry name" value="PROTEIN_KINASE_DOM"/>
    <property type="match status" value="1"/>
</dbReference>
<dbReference type="PANTHER" id="PTHR24345">
    <property type="entry name" value="SERINE/THREONINE-PROTEIN KINASE PLK"/>
    <property type="match status" value="1"/>
</dbReference>
<organism evidence="2 3">
    <name type="scientific">Nocardioides caeni</name>
    <dbReference type="NCBI Taxonomy" id="574700"/>
    <lineage>
        <taxon>Bacteria</taxon>
        <taxon>Bacillati</taxon>
        <taxon>Actinomycetota</taxon>
        <taxon>Actinomycetes</taxon>
        <taxon>Propionibacteriales</taxon>
        <taxon>Nocardioidaceae</taxon>
        <taxon>Nocardioides</taxon>
    </lineage>
</organism>
<keyword evidence="3" id="KW-1185">Reference proteome</keyword>
<dbReference type="SUPFAM" id="SSF56112">
    <property type="entry name" value="Protein kinase-like (PK-like)"/>
    <property type="match status" value="1"/>
</dbReference>
<dbReference type="InterPro" id="IPR000719">
    <property type="entry name" value="Prot_kinase_dom"/>
</dbReference>
<comment type="caution">
    <text evidence="2">The sequence shown here is derived from an EMBL/GenBank/DDBJ whole genome shotgun (WGS) entry which is preliminary data.</text>
</comment>
<keyword evidence="2" id="KW-0723">Serine/threonine-protein kinase</keyword>
<feature type="domain" description="Protein kinase" evidence="1">
    <location>
        <begin position="108"/>
        <end position="395"/>
    </location>
</feature>
<gene>
    <name evidence="2" type="ORF">E9934_01075</name>
</gene>
<reference evidence="2 3" key="1">
    <citation type="journal article" date="2009" name="Int. J. Syst. Evol. Microbiol.">
        <title>Nocardioides caeni sp. nov., isolated from wastewater.</title>
        <authorList>
            <person name="Yoon J.H."/>
            <person name="Kang S.J."/>
            <person name="Park S."/>
            <person name="Kim W."/>
            <person name="Oh T.K."/>
        </authorList>
    </citation>
    <scope>NUCLEOTIDE SEQUENCE [LARGE SCALE GENOMIC DNA]</scope>
    <source>
        <strain evidence="2 3">DSM 23134</strain>
    </source>
</reference>
<dbReference type="GO" id="GO:0004674">
    <property type="term" value="F:protein serine/threonine kinase activity"/>
    <property type="evidence" value="ECO:0007669"/>
    <property type="project" value="UniProtKB-KW"/>
</dbReference>
<evidence type="ECO:0000313" key="3">
    <source>
        <dbReference type="Proteomes" id="UP000307087"/>
    </source>
</evidence>
<evidence type="ECO:0000313" key="2">
    <source>
        <dbReference type="EMBL" id="THV18264.1"/>
    </source>
</evidence>
<dbReference type="Pfam" id="PF00069">
    <property type="entry name" value="Pkinase"/>
    <property type="match status" value="1"/>
</dbReference>
<sequence length="538" mass="60137">MRPPRIIDPETSRTKMKCSGLRASAPPRRSLISALLAMVRGKRWLRCPRYRSSVAGSAFQPAGTCGGYRLSRSPGTATTTPQVITRRSGTPMVLPEGVEVDLGPLGRARVTSLLGQGGQGYVFEVRRDSGEPLALKWYKPESATAQQYDEMQQLVEIGSPHQRFLWPLSMARVGAEASFGYVMHLRHQRFLELSYLLLNADRDGRPLDVSFASIIELCRQLSYSFLRLHARGLCYRDISFGNVFFDPSNGDVLICDNDNVGIDNGTGRVLGTPYFMAPEVVRDTTYRTLPNTDTDRHSLAVLLFYSLFLGHPLEGARTDAGMRDAHWLMTHFGTDPLFCMHPSRAENRPATIVQQYWNIYPKFLRDLFTQAFVDGMDNPGARVTEGQWIKAMDRLRDGMLACPTCGTTNFWSQGDASLTCWQDQTEFTPPYLLQIGRRTLAVGPQTAIRSDHLTSGVDQPTPLARVRQHPEARERWGLHNDSDFSWPVTYPGGQHFLLEPDRTIELVNGARIQIRNATVQVRQPTPPAPSSPVTSVVG</sequence>
<name>A0A4S8NSL8_9ACTN</name>
<protein>
    <submittedName>
        <fullName evidence="2">Serine/threonine protein kinase</fullName>
    </submittedName>
</protein>
<dbReference type="Proteomes" id="UP000307087">
    <property type="component" value="Unassembled WGS sequence"/>
</dbReference>
<dbReference type="SMART" id="SM00220">
    <property type="entry name" value="S_TKc"/>
    <property type="match status" value="1"/>
</dbReference>
<dbReference type="EMBL" id="STGW01000001">
    <property type="protein sequence ID" value="THV18264.1"/>
    <property type="molecule type" value="Genomic_DNA"/>
</dbReference>
<accession>A0A4S8NSL8</accession>
<keyword evidence="2" id="KW-0808">Transferase</keyword>
<dbReference type="InterPro" id="IPR011009">
    <property type="entry name" value="Kinase-like_dom_sf"/>
</dbReference>